<reference evidence="2 3" key="1">
    <citation type="submission" date="2020-04" db="EMBL/GenBank/DDBJ databases">
        <title>Pseudomonas crami sp. nov., a novel proteolytic bacterial species isolated from cream.</title>
        <authorList>
            <person name="Hofmann K."/>
            <person name="Woller A."/>
            <person name="Huptas C."/>
            <person name="Wenning M."/>
            <person name="Scherer S."/>
            <person name="Doll E.V."/>
        </authorList>
    </citation>
    <scope>NUCLEOTIDE SEQUENCE [LARGE SCALE GENOMIC DNA]</scope>
    <source>
        <strain evidence="2 3">WS 5096</strain>
    </source>
</reference>
<evidence type="ECO:0000259" key="1">
    <source>
        <dbReference type="Pfam" id="PF13708"/>
    </source>
</evidence>
<gene>
    <name evidence="2" type="ORF">HF209_30670</name>
</gene>
<evidence type="ECO:0000313" key="3">
    <source>
        <dbReference type="Proteomes" id="UP000534677"/>
    </source>
</evidence>
<keyword evidence="3" id="KW-1185">Reference proteome</keyword>
<feature type="domain" description="DUF4942" evidence="1">
    <location>
        <begin position="73"/>
        <end position="251"/>
    </location>
</feature>
<name>A0ABR6TH67_9PSED</name>
<protein>
    <submittedName>
        <fullName evidence="2">DUF4942 domain-containing protein</fullName>
    </submittedName>
</protein>
<evidence type="ECO:0000313" key="2">
    <source>
        <dbReference type="EMBL" id="MBC2385322.1"/>
    </source>
</evidence>
<dbReference type="Pfam" id="PF13708">
    <property type="entry name" value="DUF4942"/>
    <property type="match status" value="1"/>
</dbReference>
<sequence length="259" mass="29397">MSDIVKSVSIENLLNQREGIMSRLSSARLLIQEAAEMASSSGFGGIGCFFETWRNNPRHVNILDADAMQKAQRHLDAAGWEYLMKESGMRSFMNAEARSAWSQSLSEGNFPAFTKDNIGATFARLHDSRGEMFVDGVISVFRRLSWNYKTNQPFKFGKRIIIENLMSYGSPNSHQTNELDDLMRVLHILDGKPEPDHRNGMYALISAAAPGTEAENDYLQLRWYKKGTGHVMFKRLDLVDELNLILAKRYPNALSRDKK</sequence>
<dbReference type="InterPro" id="IPR031339">
    <property type="entry name" value="DUF4942"/>
</dbReference>
<dbReference type="EMBL" id="JAAXCZ010000026">
    <property type="protein sequence ID" value="MBC2385322.1"/>
    <property type="molecule type" value="Genomic_DNA"/>
</dbReference>
<dbReference type="Proteomes" id="UP000534677">
    <property type="component" value="Unassembled WGS sequence"/>
</dbReference>
<proteinExistence type="predicted"/>
<organism evidence="2 3">
    <name type="scientific">Pseudomonas cremoris</name>
    <dbReference type="NCBI Taxonomy" id="2724178"/>
    <lineage>
        <taxon>Bacteria</taxon>
        <taxon>Pseudomonadati</taxon>
        <taxon>Pseudomonadota</taxon>
        <taxon>Gammaproteobacteria</taxon>
        <taxon>Pseudomonadales</taxon>
        <taxon>Pseudomonadaceae</taxon>
        <taxon>Pseudomonas</taxon>
    </lineage>
</organism>
<comment type="caution">
    <text evidence="2">The sequence shown here is derived from an EMBL/GenBank/DDBJ whole genome shotgun (WGS) entry which is preliminary data.</text>
</comment>
<accession>A0ABR6TH67</accession>
<dbReference type="RefSeq" id="WP_185710773.1">
    <property type="nucleotide sequence ID" value="NZ_JAAXCZ010000026.1"/>
</dbReference>